<protein>
    <submittedName>
        <fullName evidence="1">Uncharacterized protein</fullName>
    </submittedName>
</protein>
<gene>
    <name evidence="1" type="ORF">FPZ11_04770</name>
</gene>
<evidence type="ECO:0000313" key="2">
    <source>
        <dbReference type="Proteomes" id="UP000320216"/>
    </source>
</evidence>
<organism evidence="1 2">
    <name type="scientific">Humibacter ginsenosidimutans</name>
    <dbReference type="NCBI Taxonomy" id="2599293"/>
    <lineage>
        <taxon>Bacteria</taxon>
        <taxon>Bacillati</taxon>
        <taxon>Actinomycetota</taxon>
        <taxon>Actinomycetes</taxon>
        <taxon>Micrococcales</taxon>
        <taxon>Microbacteriaceae</taxon>
        <taxon>Humibacter</taxon>
    </lineage>
</organism>
<dbReference type="KEGG" id="huw:FPZ11_04770"/>
<dbReference type="InterPro" id="IPR027396">
    <property type="entry name" value="DsrEFH-like"/>
</dbReference>
<proteinExistence type="predicted"/>
<dbReference type="RefSeq" id="WP_146318829.1">
    <property type="nucleotide sequence ID" value="NZ_CP042305.1"/>
</dbReference>
<sequence>MMQDTPHGSVILLHVSDSPEDVARAVAASSSLTGSRPGLRVRIIVNGAALEGVTETAESVTTQENTTVEACQVGMRRREISPDQLQPEVQTVESALTTLVDAQLAGAVYIRI</sequence>
<reference evidence="1 2" key="1">
    <citation type="submission" date="2019-07" db="EMBL/GenBank/DDBJ databases">
        <title>Full genome sequence of Humibacter sp. WJ7-1.</title>
        <authorList>
            <person name="Im W.-T."/>
        </authorList>
    </citation>
    <scope>NUCLEOTIDE SEQUENCE [LARGE SCALE GENOMIC DNA]</scope>
    <source>
        <strain evidence="1 2">WJ7-1</strain>
    </source>
</reference>
<dbReference type="Gene3D" id="3.40.1260.10">
    <property type="entry name" value="DsrEFH-like"/>
    <property type="match status" value="1"/>
</dbReference>
<dbReference type="OrthoDB" id="5113984at2"/>
<dbReference type="EMBL" id="CP042305">
    <property type="protein sequence ID" value="QDZ14178.1"/>
    <property type="molecule type" value="Genomic_DNA"/>
</dbReference>
<dbReference type="SUPFAM" id="SSF75169">
    <property type="entry name" value="DsrEFH-like"/>
    <property type="match status" value="1"/>
</dbReference>
<accession>A0A5B8M057</accession>
<dbReference type="AlphaFoldDB" id="A0A5B8M057"/>
<name>A0A5B8M057_9MICO</name>
<keyword evidence="2" id="KW-1185">Reference proteome</keyword>
<dbReference type="Proteomes" id="UP000320216">
    <property type="component" value="Chromosome"/>
</dbReference>
<evidence type="ECO:0000313" key="1">
    <source>
        <dbReference type="EMBL" id="QDZ14178.1"/>
    </source>
</evidence>